<dbReference type="eggNOG" id="ENOG5030GJE">
    <property type="taxonomic scope" value="Bacteria"/>
</dbReference>
<evidence type="ECO:0000313" key="2">
    <source>
        <dbReference type="EMBL" id="AIY85165.1"/>
    </source>
</evidence>
<dbReference type="Proteomes" id="UP000030635">
    <property type="component" value="Chromosome"/>
</dbReference>
<evidence type="ECO:0000313" key="3">
    <source>
        <dbReference type="Proteomes" id="UP000030635"/>
    </source>
</evidence>
<accession>A0A0A7G282</accession>
<feature type="transmembrane region" description="Helical" evidence="1">
    <location>
        <begin position="36"/>
        <end position="56"/>
    </location>
</feature>
<keyword evidence="3" id="KW-1185">Reference proteome</keyword>
<organism evidence="2 3">
    <name type="scientific">Clostridium baratii str. Sullivan</name>
    <dbReference type="NCBI Taxonomy" id="1415775"/>
    <lineage>
        <taxon>Bacteria</taxon>
        <taxon>Bacillati</taxon>
        <taxon>Bacillota</taxon>
        <taxon>Clostridia</taxon>
        <taxon>Eubacteriales</taxon>
        <taxon>Clostridiaceae</taxon>
        <taxon>Clostridium</taxon>
    </lineage>
</organism>
<keyword evidence="1" id="KW-0812">Transmembrane</keyword>
<dbReference type="HOGENOM" id="CLU_176104_1_0_9"/>
<dbReference type="RefSeq" id="WP_039313232.1">
    <property type="nucleotide sequence ID" value="NZ_CP006905.1"/>
</dbReference>
<dbReference type="OrthoDB" id="1920284at2"/>
<sequence>MKKFINILSIALSVIACIVIICTFLTSYQFSYVADIFDSYLAIQVIVAITMAVWTIRFWMNERGYRKYVYTVISGCITLVLISFVFSMIR</sequence>
<feature type="transmembrane region" description="Helical" evidence="1">
    <location>
        <begin position="7"/>
        <end position="30"/>
    </location>
</feature>
<dbReference type="EMBL" id="CP006905">
    <property type="protein sequence ID" value="AIY85165.1"/>
    <property type="molecule type" value="Genomic_DNA"/>
</dbReference>
<keyword evidence="1" id="KW-1133">Transmembrane helix</keyword>
<reference evidence="2 3" key="1">
    <citation type="journal article" date="2015" name="Infect. Genet. Evol.">
        <title>Genomic sequences of six botulinum neurotoxin-producing strains representing three clostridial species illustrate the mobility and diversity of botulinum neurotoxin genes.</title>
        <authorList>
            <person name="Smith T.J."/>
            <person name="Hill K.K."/>
            <person name="Xie G."/>
            <person name="Foley B.T."/>
            <person name="Williamson C.H."/>
            <person name="Foster J.T."/>
            <person name="Johnson S.L."/>
            <person name="Chertkov O."/>
            <person name="Teshima H."/>
            <person name="Gibbons H.S."/>
            <person name="Johnsky L.A."/>
            <person name="Karavis M.A."/>
            <person name="Smith L.A."/>
        </authorList>
    </citation>
    <scope>NUCLEOTIDE SEQUENCE [LARGE SCALE GENOMIC DNA]</scope>
    <source>
        <strain evidence="2">Sullivan</strain>
    </source>
</reference>
<feature type="transmembrane region" description="Helical" evidence="1">
    <location>
        <begin position="68"/>
        <end position="89"/>
    </location>
</feature>
<keyword evidence="1" id="KW-0472">Membrane</keyword>
<dbReference type="STRING" id="1561.NPD11_1487"/>
<dbReference type="PROSITE" id="PS51257">
    <property type="entry name" value="PROKAR_LIPOPROTEIN"/>
    <property type="match status" value="1"/>
</dbReference>
<evidence type="ECO:0000256" key="1">
    <source>
        <dbReference type="SAM" id="Phobius"/>
    </source>
</evidence>
<proteinExistence type="predicted"/>
<dbReference type="KEGG" id="cbv:U729_1511"/>
<gene>
    <name evidence="2" type="ORF">U729_1511</name>
</gene>
<dbReference type="AlphaFoldDB" id="A0A0A7G282"/>
<protein>
    <submittedName>
        <fullName evidence="2">Putative membrane protein</fullName>
    </submittedName>
</protein>
<name>A0A0A7G282_9CLOT</name>